<dbReference type="EMBL" id="AK162062">
    <property type="protein sequence ID" value="BAE36703.1"/>
    <property type="molecule type" value="mRNA"/>
</dbReference>
<accession>Q3TSH2</accession>
<reference evidence="1" key="4">
    <citation type="journal article" date="2001" name="Nature">
        <title>Functional annotation of a full-length mouse cDNA collection.</title>
        <authorList>
            <consortium name="The RIKEN Genome Exploration Research Group Phase II Team and the FANTOM Consortium"/>
        </authorList>
    </citation>
    <scope>NUCLEOTIDE SEQUENCE</scope>
    <source>
        <strain evidence="1">C57BL/6J</strain>
        <tissue evidence="1">Adrenal gland</tissue>
    </source>
</reference>
<reference evidence="1" key="3">
    <citation type="journal article" date="2000" name="Genome Res.">
        <title>RIKEN integrated sequence analysis (RISA) system--384-format sequencing pipeline with 384 multicapillary sequencer.</title>
        <authorList>
            <person name="Shibata K."/>
            <person name="Itoh M."/>
            <person name="Aizawa K."/>
            <person name="Nagaoka S."/>
            <person name="Sasaki N."/>
            <person name="Carninci P."/>
            <person name="Konno H."/>
            <person name="Akiyama J."/>
            <person name="Nishi K."/>
            <person name="Kitsunai T."/>
            <person name="Tashiro H."/>
            <person name="Itoh M."/>
            <person name="Sumi N."/>
            <person name="Ishii Y."/>
            <person name="Nakamura S."/>
            <person name="Hazama M."/>
            <person name="Nishine T."/>
            <person name="Harada A."/>
            <person name="Yamamoto R."/>
            <person name="Matsumoto H."/>
            <person name="Sakaguchi S."/>
            <person name="Ikegami T."/>
            <person name="Kashiwagi K."/>
            <person name="Fujiwake S."/>
            <person name="Inoue K."/>
            <person name="Togawa Y."/>
            <person name="Izawa M."/>
            <person name="Ohara E."/>
            <person name="Watahiki M."/>
            <person name="Yoneda Y."/>
            <person name="Ishikawa T."/>
            <person name="Ozawa K."/>
            <person name="Tanaka T."/>
            <person name="Matsuura S."/>
            <person name="Kawai J."/>
            <person name="Okazaki Y."/>
            <person name="Muramatsu M."/>
            <person name="Inoue Y."/>
            <person name="Kira A."/>
            <person name="Hayashizaki Y."/>
        </authorList>
    </citation>
    <scope>NUCLEOTIDE SEQUENCE</scope>
    <source>
        <strain evidence="1">C57BL/6J</strain>
        <tissue evidence="1">Adrenal gland</tissue>
    </source>
</reference>
<reference evidence="1" key="6">
    <citation type="submission" date="2004-04" db="EMBL/GenBank/DDBJ databases">
        <authorList>
            <person name="Arakawa T."/>
            <person name="Carninci P."/>
            <person name="Fukuda S."/>
            <person name="Hashizume W."/>
            <person name="Hayashida K."/>
            <person name="Hori F."/>
            <person name="Iida J."/>
            <person name="Imamura K."/>
            <person name="Imotani K."/>
            <person name="Itoh M."/>
            <person name="Kanagawa S."/>
            <person name="Kawai J."/>
            <person name="Kojima M."/>
            <person name="Konno H."/>
            <person name="Murata M."/>
            <person name="Nakamura M."/>
            <person name="Ninomiya N."/>
            <person name="Nishiyori H."/>
            <person name="Nomura K."/>
            <person name="Ohno M."/>
            <person name="Sakazume N."/>
            <person name="Sano H."/>
            <person name="Sasaki D."/>
            <person name="Shibata K."/>
            <person name="Shiraki T."/>
            <person name="Tagami M."/>
            <person name="Tagami Y."/>
            <person name="Waki K."/>
            <person name="Watahiki A."/>
            <person name="Muramatsu M."/>
            <person name="Hayashizaki Y."/>
        </authorList>
    </citation>
    <scope>NUCLEOTIDE SEQUENCE</scope>
    <source>
        <strain evidence="1">C57BL/6J</strain>
        <tissue evidence="1">Adrenal gland</tissue>
    </source>
</reference>
<organism evidence="1">
    <name type="scientific">Mus musculus</name>
    <name type="common">Mouse</name>
    <dbReference type="NCBI Taxonomy" id="10090"/>
    <lineage>
        <taxon>Eukaryota</taxon>
        <taxon>Metazoa</taxon>
        <taxon>Chordata</taxon>
        <taxon>Craniata</taxon>
        <taxon>Vertebrata</taxon>
        <taxon>Euteleostomi</taxon>
        <taxon>Mammalia</taxon>
        <taxon>Eutheria</taxon>
        <taxon>Euarchontoglires</taxon>
        <taxon>Glires</taxon>
        <taxon>Rodentia</taxon>
        <taxon>Myomorpha</taxon>
        <taxon>Muroidea</taxon>
        <taxon>Muridae</taxon>
        <taxon>Murinae</taxon>
        <taxon>Mus</taxon>
        <taxon>Mus</taxon>
    </lineage>
</organism>
<reference evidence="1" key="5">
    <citation type="journal article" date="2002" name="Nature">
        <title>Analysis of the mouse transcriptome based on functional annotation of 60,770 full-length cDNAs.</title>
        <authorList>
            <consortium name="The FANTOM Consortium and the RIKEN Genome Exploration Research Group Phase I and II Team"/>
        </authorList>
    </citation>
    <scope>NUCLEOTIDE SEQUENCE</scope>
    <source>
        <strain evidence="1">C57BL/6J</strain>
        <tissue evidence="1">Adrenal gland</tissue>
    </source>
</reference>
<protein>
    <submittedName>
        <fullName evidence="1">Uncharacterized protein</fullName>
    </submittedName>
</protein>
<dbReference type="AlphaFoldDB" id="Q3TSH2"/>
<name>Q3TSH2_MOUSE</name>
<sequence length="142" mass="14895">SGQFPLPASCLRAGAVAAVSPSAFASPVGFPVRSVLDLPTGCSQAASGLEGKFLGRRRGAPGSVEGVGSCSAGWGAGHSSREGSCPARLRVLLPAKIDHREGKMCFLQELRGESAQHCSDVLNLYVCFRFKLKGHFSLSYLE</sequence>
<reference evidence="1" key="7">
    <citation type="journal article" date="2005" name="Science">
        <title>The Transcriptional Landscape of the Mammalian Genome.</title>
        <authorList>
            <consortium name="The FANTOM Consortium"/>
            <consortium name="Riken Genome Exploration Research Group and Genome Science Group (Genome Network Project Core Group)"/>
        </authorList>
    </citation>
    <scope>NUCLEOTIDE SEQUENCE</scope>
    <source>
        <strain evidence="1">C57BL/6J</strain>
        <tissue evidence="1">Adrenal gland</tissue>
    </source>
</reference>
<feature type="non-terminal residue" evidence="1">
    <location>
        <position position="1"/>
    </location>
</feature>
<reference evidence="1" key="1">
    <citation type="journal article" date="1999" name="Methods Enzymol.">
        <title>High-efficiency full-length cDNA cloning.</title>
        <authorList>
            <person name="Carninci P."/>
            <person name="Hayashizaki Y."/>
        </authorList>
    </citation>
    <scope>NUCLEOTIDE SEQUENCE</scope>
    <source>
        <strain evidence="1">C57BL/6J</strain>
        <tissue evidence="1">Adrenal gland</tissue>
    </source>
</reference>
<proteinExistence type="evidence at transcript level"/>
<evidence type="ECO:0000313" key="1">
    <source>
        <dbReference type="EMBL" id="BAE36703.1"/>
    </source>
</evidence>
<reference evidence="1" key="2">
    <citation type="journal article" date="2000" name="Genome Res.">
        <title>Normalization and subtraction of cap-trapper-selected cDNAs to prepare full-length cDNA libraries for rapid discovery of new genes.</title>
        <authorList>
            <person name="Carninci P."/>
            <person name="Shibata Y."/>
            <person name="Hayatsu N."/>
            <person name="Sugahara Y."/>
            <person name="Shibata K."/>
            <person name="Itoh M."/>
            <person name="Konno H."/>
            <person name="Okazaki Y."/>
            <person name="Muramatsu M."/>
            <person name="Hayashizaki Y."/>
        </authorList>
    </citation>
    <scope>NUCLEOTIDE SEQUENCE</scope>
    <source>
        <strain evidence="1">C57BL/6J</strain>
        <tissue evidence="1">Adrenal gland</tissue>
    </source>
</reference>
<reference evidence="1" key="8">
    <citation type="journal article" date="2005" name="Science">
        <title>Antisense Transcription in the Mammalian Transcriptome.</title>
        <authorList>
            <consortium name="RIKEN Genome Exploration Research Group and Genome Science Group (Genome Network Project Core Group) and the FANTOM Consortium"/>
        </authorList>
    </citation>
    <scope>NUCLEOTIDE SEQUENCE</scope>
    <source>
        <strain evidence="1">C57BL/6J</strain>
        <tissue evidence="1">Adrenal gland</tissue>
    </source>
</reference>